<reference evidence="12" key="1">
    <citation type="journal article" date="2023" name="Nat. Commun.">
        <title>Diploid and tetraploid genomes of Acorus and the evolution of monocots.</title>
        <authorList>
            <person name="Ma L."/>
            <person name="Liu K.W."/>
            <person name="Li Z."/>
            <person name="Hsiao Y.Y."/>
            <person name="Qi Y."/>
            <person name="Fu T."/>
            <person name="Tang G.D."/>
            <person name="Zhang D."/>
            <person name="Sun W.H."/>
            <person name="Liu D.K."/>
            <person name="Li Y."/>
            <person name="Chen G.Z."/>
            <person name="Liu X.D."/>
            <person name="Liao X.Y."/>
            <person name="Jiang Y.T."/>
            <person name="Yu X."/>
            <person name="Hao Y."/>
            <person name="Huang J."/>
            <person name="Zhao X.W."/>
            <person name="Ke S."/>
            <person name="Chen Y.Y."/>
            <person name="Wu W.L."/>
            <person name="Hsu J.L."/>
            <person name="Lin Y.F."/>
            <person name="Huang M.D."/>
            <person name="Li C.Y."/>
            <person name="Huang L."/>
            <person name="Wang Z.W."/>
            <person name="Zhao X."/>
            <person name="Zhong W.Y."/>
            <person name="Peng D.H."/>
            <person name="Ahmad S."/>
            <person name="Lan S."/>
            <person name="Zhang J.S."/>
            <person name="Tsai W.C."/>
            <person name="Van de Peer Y."/>
            <person name="Liu Z.J."/>
        </authorList>
    </citation>
    <scope>NUCLEOTIDE SEQUENCE</scope>
    <source>
        <strain evidence="12">CP</strain>
    </source>
</reference>
<sequence length="314" mass="34758">MQGLSPMGNRYRYLIVATCMIMSLFEIVCCSQKVGSCNPCKDFLGSGDPHVTGCLSPQKFLFDPYFGNYDDHIELKIKDLIGEEFLLSESCEEAVHRLRSLFKLTVIERHLIGEGSHRRLLSSLKFDCPSDAISVLEDHFCEAVVIERLPLGVFADPFELSHLVQRGVFQDAAVFGDTNLELPSALSNQSIVEAHVKIGIDNISGQNRGLEVSIELPLHIRYPPLGAGGGYLGIEMGRLQALVRCRSRAKPSQWILFGWDVKPSSSLVWQVPRGDPAHAEFVSVITFVSALVSALLIFYSAISYHSLVDNSKDS</sequence>
<dbReference type="Proteomes" id="UP001180020">
    <property type="component" value="Unassembled WGS sequence"/>
</dbReference>
<dbReference type="AlphaFoldDB" id="A0AAV9DAD4"/>
<proteinExistence type="inferred from homology"/>
<keyword evidence="4" id="KW-0337">GPI-anchor biosynthesis</keyword>
<protein>
    <recommendedName>
        <fullName evidence="14">Phosphatidylinositol-glycan biosynthesis class X protein</fullName>
    </recommendedName>
</protein>
<evidence type="ECO:0000256" key="10">
    <source>
        <dbReference type="SAM" id="Phobius"/>
    </source>
</evidence>
<dbReference type="PANTHER" id="PTHR28650">
    <property type="entry name" value="PHOSPHATIDYLINOSITOL-GLYCAN BIOSYNTHESIS CLASS X PROTEIN"/>
    <property type="match status" value="1"/>
</dbReference>
<dbReference type="SMART" id="SM00780">
    <property type="entry name" value="PIG-X"/>
    <property type="match status" value="1"/>
</dbReference>
<evidence type="ECO:0000256" key="6">
    <source>
        <dbReference type="ARBA" id="ARBA00022824"/>
    </source>
</evidence>
<feature type="chain" id="PRO_5043877518" description="Phosphatidylinositol-glycan biosynthesis class X protein" evidence="11">
    <location>
        <begin position="31"/>
        <end position="314"/>
    </location>
</feature>
<evidence type="ECO:0000256" key="1">
    <source>
        <dbReference type="ARBA" id="ARBA00004389"/>
    </source>
</evidence>
<dbReference type="GO" id="GO:0005789">
    <property type="term" value="C:endoplasmic reticulum membrane"/>
    <property type="evidence" value="ECO:0007669"/>
    <property type="project" value="UniProtKB-SubCell"/>
</dbReference>
<keyword evidence="6" id="KW-0256">Endoplasmic reticulum</keyword>
<feature type="signal peptide" evidence="11">
    <location>
        <begin position="1"/>
        <end position="30"/>
    </location>
</feature>
<evidence type="ECO:0000256" key="4">
    <source>
        <dbReference type="ARBA" id="ARBA00022502"/>
    </source>
</evidence>
<dbReference type="Pfam" id="PF08320">
    <property type="entry name" value="PIG-X"/>
    <property type="match status" value="1"/>
</dbReference>
<evidence type="ECO:0000313" key="12">
    <source>
        <dbReference type="EMBL" id="KAK1297318.1"/>
    </source>
</evidence>
<comment type="caution">
    <text evidence="12">The sequence shown here is derived from an EMBL/GenBank/DDBJ whole genome shotgun (WGS) entry which is preliminary data.</text>
</comment>
<evidence type="ECO:0000256" key="8">
    <source>
        <dbReference type="ARBA" id="ARBA00023136"/>
    </source>
</evidence>
<comment type="subcellular location">
    <subcellularLocation>
        <location evidence="1">Endoplasmic reticulum membrane</location>
        <topology evidence="1">Single-pass membrane protein</topology>
    </subcellularLocation>
</comment>
<evidence type="ECO:0000313" key="13">
    <source>
        <dbReference type="Proteomes" id="UP001180020"/>
    </source>
</evidence>
<keyword evidence="8 10" id="KW-0472">Membrane</keyword>
<evidence type="ECO:0000256" key="5">
    <source>
        <dbReference type="ARBA" id="ARBA00022692"/>
    </source>
</evidence>
<keyword evidence="9" id="KW-0325">Glycoprotein</keyword>
<evidence type="ECO:0000256" key="9">
    <source>
        <dbReference type="ARBA" id="ARBA00023180"/>
    </source>
</evidence>
<evidence type="ECO:0000256" key="7">
    <source>
        <dbReference type="ARBA" id="ARBA00022989"/>
    </source>
</evidence>
<feature type="transmembrane region" description="Helical" evidence="10">
    <location>
        <begin position="281"/>
        <end position="302"/>
    </location>
</feature>
<evidence type="ECO:0000256" key="3">
    <source>
        <dbReference type="ARBA" id="ARBA00010345"/>
    </source>
</evidence>
<keyword evidence="13" id="KW-1185">Reference proteome</keyword>
<dbReference type="EMBL" id="JAUJYO010000015">
    <property type="protein sequence ID" value="KAK1297318.1"/>
    <property type="molecule type" value="Genomic_DNA"/>
</dbReference>
<keyword evidence="5 10" id="KW-0812">Transmembrane</keyword>
<keyword evidence="7 10" id="KW-1133">Transmembrane helix</keyword>
<evidence type="ECO:0008006" key="14">
    <source>
        <dbReference type="Google" id="ProtNLM"/>
    </source>
</evidence>
<evidence type="ECO:0000256" key="2">
    <source>
        <dbReference type="ARBA" id="ARBA00004687"/>
    </source>
</evidence>
<comment type="similarity">
    <text evidence="3">Belongs to the PIGX family.</text>
</comment>
<dbReference type="InterPro" id="IPR013233">
    <property type="entry name" value="PIG-X/PBN1"/>
</dbReference>
<dbReference type="InterPro" id="IPR040039">
    <property type="entry name" value="PIGX"/>
</dbReference>
<dbReference type="PANTHER" id="PTHR28650:SF1">
    <property type="entry name" value="PHOSPHATIDYLINOSITOL-GLYCAN BIOSYNTHESIS CLASS X PROTEIN"/>
    <property type="match status" value="1"/>
</dbReference>
<name>A0AAV9DAD4_ACOCL</name>
<organism evidence="12 13">
    <name type="scientific">Acorus calamus</name>
    <name type="common">Sweet flag</name>
    <dbReference type="NCBI Taxonomy" id="4465"/>
    <lineage>
        <taxon>Eukaryota</taxon>
        <taxon>Viridiplantae</taxon>
        <taxon>Streptophyta</taxon>
        <taxon>Embryophyta</taxon>
        <taxon>Tracheophyta</taxon>
        <taxon>Spermatophyta</taxon>
        <taxon>Magnoliopsida</taxon>
        <taxon>Liliopsida</taxon>
        <taxon>Acoraceae</taxon>
        <taxon>Acorus</taxon>
    </lineage>
</organism>
<reference evidence="12" key="2">
    <citation type="submission" date="2023-06" db="EMBL/GenBank/DDBJ databases">
        <authorList>
            <person name="Ma L."/>
            <person name="Liu K.-W."/>
            <person name="Li Z."/>
            <person name="Hsiao Y.-Y."/>
            <person name="Qi Y."/>
            <person name="Fu T."/>
            <person name="Tang G."/>
            <person name="Zhang D."/>
            <person name="Sun W.-H."/>
            <person name="Liu D.-K."/>
            <person name="Li Y."/>
            <person name="Chen G.-Z."/>
            <person name="Liu X.-D."/>
            <person name="Liao X.-Y."/>
            <person name="Jiang Y.-T."/>
            <person name="Yu X."/>
            <person name="Hao Y."/>
            <person name="Huang J."/>
            <person name="Zhao X.-W."/>
            <person name="Ke S."/>
            <person name="Chen Y.-Y."/>
            <person name="Wu W.-L."/>
            <person name="Hsu J.-L."/>
            <person name="Lin Y.-F."/>
            <person name="Huang M.-D."/>
            <person name="Li C.-Y."/>
            <person name="Huang L."/>
            <person name="Wang Z.-W."/>
            <person name="Zhao X."/>
            <person name="Zhong W.-Y."/>
            <person name="Peng D.-H."/>
            <person name="Ahmad S."/>
            <person name="Lan S."/>
            <person name="Zhang J.-S."/>
            <person name="Tsai W.-C."/>
            <person name="Van De Peer Y."/>
            <person name="Liu Z.-J."/>
        </authorList>
    </citation>
    <scope>NUCLEOTIDE SEQUENCE</scope>
    <source>
        <strain evidence="12">CP</strain>
        <tissue evidence="12">Leaves</tissue>
    </source>
</reference>
<keyword evidence="11" id="KW-0732">Signal</keyword>
<dbReference type="GO" id="GO:0006506">
    <property type="term" value="P:GPI anchor biosynthetic process"/>
    <property type="evidence" value="ECO:0007669"/>
    <property type="project" value="UniProtKB-KW"/>
</dbReference>
<evidence type="ECO:0000256" key="11">
    <source>
        <dbReference type="SAM" id="SignalP"/>
    </source>
</evidence>
<accession>A0AAV9DAD4</accession>
<comment type="pathway">
    <text evidence="2">Glycolipid biosynthesis; glycosylphosphatidylinositol-anchor biosynthesis.</text>
</comment>
<gene>
    <name evidence="12" type="ORF">QJS10_CPB15g00209</name>
</gene>